<accession>D7BSF2</accession>
<dbReference type="EMBL" id="CP002047">
    <property type="protein sequence ID" value="ADI09470.1"/>
    <property type="molecule type" value="Genomic_DNA"/>
</dbReference>
<evidence type="ECO:0000256" key="3">
    <source>
        <dbReference type="SAM" id="MobiDB-lite"/>
    </source>
</evidence>
<name>D7BSF2_STRBB</name>
<gene>
    <name evidence="4" type="ordered locus">SBI_06350</name>
</gene>
<dbReference type="InterPro" id="IPR050490">
    <property type="entry name" value="Bact_solute-bd_prot1"/>
</dbReference>
<dbReference type="STRING" id="749414.SBI_06350"/>
<dbReference type="PANTHER" id="PTHR43649">
    <property type="entry name" value="ARABINOSE-BINDING PROTEIN-RELATED"/>
    <property type="match status" value="1"/>
</dbReference>
<dbReference type="KEGG" id="sbh:SBI_06350"/>
<comment type="similarity">
    <text evidence="1">Belongs to the bacterial solute-binding protein 1 family.</text>
</comment>
<dbReference type="Gene3D" id="3.40.190.10">
    <property type="entry name" value="Periplasmic binding protein-like II"/>
    <property type="match status" value="2"/>
</dbReference>
<dbReference type="PATRIC" id="fig|749414.3.peg.6543"/>
<dbReference type="Pfam" id="PF01547">
    <property type="entry name" value="SBP_bac_1"/>
    <property type="match status" value="1"/>
</dbReference>
<evidence type="ECO:0000313" key="5">
    <source>
        <dbReference type="Proteomes" id="UP000000377"/>
    </source>
</evidence>
<evidence type="ECO:0000313" key="4">
    <source>
        <dbReference type="EMBL" id="ADI09470.1"/>
    </source>
</evidence>
<dbReference type="InterPro" id="IPR006059">
    <property type="entry name" value="SBP"/>
</dbReference>
<dbReference type="Proteomes" id="UP000000377">
    <property type="component" value="Chromosome"/>
</dbReference>
<dbReference type="SUPFAM" id="SSF53850">
    <property type="entry name" value="Periplasmic binding protein-like II"/>
    <property type="match status" value="1"/>
</dbReference>
<evidence type="ECO:0000256" key="2">
    <source>
        <dbReference type="ARBA" id="ARBA00022448"/>
    </source>
</evidence>
<dbReference type="PANTHER" id="PTHR43649:SF29">
    <property type="entry name" value="OSMOPROTECTIVE COMPOUNDS-BINDING PROTEIN GGTB"/>
    <property type="match status" value="1"/>
</dbReference>
<feature type="region of interest" description="Disordered" evidence="3">
    <location>
        <begin position="419"/>
        <end position="444"/>
    </location>
</feature>
<proteinExistence type="inferred from homology"/>
<dbReference type="eggNOG" id="COG1653">
    <property type="taxonomic scope" value="Bacteria"/>
</dbReference>
<dbReference type="HOGENOM" id="CLU_027068_0_0_11"/>
<reference evidence="4 5" key="1">
    <citation type="journal article" date="2010" name="J. Bacteriol.">
        <title>Genome sequence of the milbemycin-producing bacterium Streptomyces bingchenggensis.</title>
        <authorList>
            <person name="Wang X.J."/>
            <person name="Yan Y.J."/>
            <person name="Zhang B."/>
            <person name="An J."/>
            <person name="Wang J.J."/>
            <person name="Tian J."/>
            <person name="Jiang L."/>
            <person name="Chen Y.H."/>
            <person name="Huang S.X."/>
            <person name="Yin M."/>
            <person name="Zhang J."/>
            <person name="Gao A.L."/>
            <person name="Liu C.X."/>
            <person name="Zhu Z.X."/>
            <person name="Xiang W.S."/>
        </authorList>
    </citation>
    <scope>NUCLEOTIDE SEQUENCE [LARGE SCALE GENOMIC DNA]</scope>
    <source>
        <strain evidence="4 5">BCW-1</strain>
    </source>
</reference>
<sequence>MSTATRPRNVTAAVLGLWLVLLCALGTGDAGAQQSGGTIRVLASWTGPEEEAFRQVLDAFTKKHHIRVEYQGTTALREVLLSDVRSGTPPDIAVLPSSGELTAYAEKDYLAKLDEVVPGSEYNPLWTPRLTENGPIYGVAVKADLKGIVWYDSARHGPGDLPALAADSRQWCVGMGDGATSGWPGTDWIEDILLRQQGKRVYEQWAEGELAWDDPRVAEAWRTWGELFSGAAAKTALRTDFRAAGKKLFAKRPSCALEHQGSFIRGSYPGPHRARFAYSADLLRLSGSPSAAYEVSAAHEVSGDFAALFKNTGHTGQALELMRYLAQVEGQRTWAEHTPARSAKPFSANSKVPVSVQGNDKVAQSIARTLKSSSLCLDASDAMPPRMRLAFQRAVLKFLSYPDAERQQRLGGLLGSLEKVHQSTEHSQGQGRGPDQPWPSTVCH</sequence>
<organism evidence="4 5">
    <name type="scientific">Streptomyces bingchenggensis (strain BCW-1)</name>
    <dbReference type="NCBI Taxonomy" id="749414"/>
    <lineage>
        <taxon>Bacteria</taxon>
        <taxon>Bacillati</taxon>
        <taxon>Actinomycetota</taxon>
        <taxon>Actinomycetes</taxon>
        <taxon>Kitasatosporales</taxon>
        <taxon>Streptomycetaceae</taxon>
        <taxon>Streptomyces</taxon>
    </lineage>
</organism>
<keyword evidence="5" id="KW-1185">Reference proteome</keyword>
<keyword evidence="2" id="KW-0813">Transport</keyword>
<evidence type="ECO:0000256" key="1">
    <source>
        <dbReference type="ARBA" id="ARBA00008520"/>
    </source>
</evidence>
<dbReference type="RefSeq" id="WP_014178921.1">
    <property type="nucleotide sequence ID" value="NC_016582.1"/>
</dbReference>
<protein>
    <submittedName>
        <fullName evidence="4">Extracellular solute-binding protein family 1</fullName>
    </submittedName>
</protein>
<dbReference type="AlphaFoldDB" id="D7BSF2"/>